<feature type="compositionally biased region" description="Polar residues" evidence="1">
    <location>
        <begin position="1"/>
        <end position="14"/>
    </location>
</feature>
<feature type="non-terminal residue" evidence="2">
    <location>
        <position position="1"/>
    </location>
</feature>
<comment type="caution">
    <text evidence="2">The sequence shown here is derived from an EMBL/GenBank/DDBJ whole genome shotgun (WGS) entry which is preliminary data.</text>
</comment>
<feature type="region of interest" description="Disordered" evidence="1">
    <location>
        <begin position="37"/>
        <end position="88"/>
    </location>
</feature>
<reference evidence="2 3" key="1">
    <citation type="submission" date="2020-05" db="EMBL/GenBank/DDBJ databases">
        <title>WGS assembly of Panicum virgatum.</title>
        <authorList>
            <person name="Lovell J.T."/>
            <person name="Jenkins J."/>
            <person name="Shu S."/>
            <person name="Juenger T.E."/>
            <person name="Schmutz J."/>
        </authorList>
    </citation>
    <scope>NUCLEOTIDE SEQUENCE [LARGE SCALE GENOMIC DNA]</scope>
    <source>
        <strain evidence="3">cv. AP13</strain>
    </source>
</reference>
<proteinExistence type="predicted"/>
<evidence type="ECO:0000313" key="2">
    <source>
        <dbReference type="EMBL" id="KAG2551250.1"/>
    </source>
</evidence>
<protein>
    <submittedName>
        <fullName evidence="2">Uncharacterized protein</fullName>
    </submittedName>
</protein>
<name>A0A8T0NPA9_PANVG</name>
<gene>
    <name evidence="2" type="ORF">PVAP13_9KG385701</name>
</gene>
<organism evidence="2 3">
    <name type="scientific">Panicum virgatum</name>
    <name type="common">Blackwell switchgrass</name>
    <dbReference type="NCBI Taxonomy" id="38727"/>
    <lineage>
        <taxon>Eukaryota</taxon>
        <taxon>Viridiplantae</taxon>
        <taxon>Streptophyta</taxon>
        <taxon>Embryophyta</taxon>
        <taxon>Tracheophyta</taxon>
        <taxon>Spermatophyta</taxon>
        <taxon>Magnoliopsida</taxon>
        <taxon>Liliopsida</taxon>
        <taxon>Poales</taxon>
        <taxon>Poaceae</taxon>
        <taxon>PACMAD clade</taxon>
        <taxon>Panicoideae</taxon>
        <taxon>Panicodae</taxon>
        <taxon>Paniceae</taxon>
        <taxon>Panicinae</taxon>
        <taxon>Panicum</taxon>
        <taxon>Panicum sect. Hiantes</taxon>
    </lineage>
</organism>
<dbReference type="AlphaFoldDB" id="A0A8T0NPA9"/>
<sequence>APPSASTGFQQQRAWTGRRGSGECQGWRGLVVTGSGFDRRRRWSPGNSGIGMGRSQSHPYRIHPHPRPFMEGAERAKPPHPHPASSVVVSGRVPDQLLLSSCSISGSAI</sequence>
<evidence type="ECO:0000256" key="1">
    <source>
        <dbReference type="SAM" id="MobiDB-lite"/>
    </source>
</evidence>
<keyword evidence="3" id="KW-1185">Reference proteome</keyword>
<accession>A0A8T0NPA9</accession>
<dbReference type="EMBL" id="CM029053">
    <property type="protein sequence ID" value="KAG2551250.1"/>
    <property type="molecule type" value="Genomic_DNA"/>
</dbReference>
<dbReference type="Proteomes" id="UP000823388">
    <property type="component" value="Chromosome 9K"/>
</dbReference>
<feature type="non-terminal residue" evidence="2">
    <location>
        <position position="109"/>
    </location>
</feature>
<evidence type="ECO:0000313" key="3">
    <source>
        <dbReference type="Proteomes" id="UP000823388"/>
    </source>
</evidence>
<feature type="region of interest" description="Disordered" evidence="1">
    <location>
        <begin position="1"/>
        <end position="22"/>
    </location>
</feature>